<protein>
    <submittedName>
        <fullName evidence="2">Uncharacterized protein</fullName>
    </submittedName>
</protein>
<accession>A0AAD7GXE8</accession>
<proteinExistence type="predicted"/>
<organism evidence="2 3">
    <name type="scientific">Mycena metata</name>
    <dbReference type="NCBI Taxonomy" id="1033252"/>
    <lineage>
        <taxon>Eukaryota</taxon>
        <taxon>Fungi</taxon>
        <taxon>Dikarya</taxon>
        <taxon>Basidiomycota</taxon>
        <taxon>Agaricomycotina</taxon>
        <taxon>Agaricomycetes</taxon>
        <taxon>Agaricomycetidae</taxon>
        <taxon>Agaricales</taxon>
        <taxon>Marasmiineae</taxon>
        <taxon>Mycenaceae</taxon>
        <taxon>Mycena</taxon>
    </lineage>
</organism>
<reference evidence="2" key="1">
    <citation type="submission" date="2023-03" db="EMBL/GenBank/DDBJ databases">
        <title>Massive genome expansion in bonnet fungi (Mycena s.s.) driven by repeated elements and novel gene families across ecological guilds.</title>
        <authorList>
            <consortium name="Lawrence Berkeley National Laboratory"/>
            <person name="Harder C.B."/>
            <person name="Miyauchi S."/>
            <person name="Viragh M."/>
            <person name="Kuo A."/>
            <person name="Thoen E."/>
            <person name="Andreopoulos B."/>
            <person name="Lu D."/>
            <person name="Skrede I."/>
            <person name="Drula E."/>
            <person name="Henrissat B."/>
            <person name="Morin E."/>
            <person name="Kohler A."/>
            <person name="Barry K."/>
            <person name="LaButti K."/>
            <person name="Morin E."/>
            <person name="Salamov A."/>
            <person name="Lipzen A."/>
            <person name="Mereny Z."/>
            <person name="Hegedus B."/>
            <person name="Baldrian P."/>
            <person name="Stursova M."/>
            <person name="Weitz H."/>
            <person name="Taylor A."/>
            <person name="Grigoriev I.V."/>
            <person name="Nagy L.G."/>
            <person name="Martin F."/>
            <person name="Kauserud H."/>
        </authorList>
    </citation>
    <scope>NUCLEOTIDE SEQUENCE</scope>
    <source>
        <strain evidence="2">CBHHK182m</strain>
    </source>
</reference>
<dbReference type="AlphaFoldDB" id="A0AAD7GXE8"/>
<evidence type="ECO:0000313" key="3">
    <source>
        <dbReference type="Proteomes" id="UP001215598"/>
    </source>
</evidence>
<keyword evidence="3" id="KW-1185">Reference proteome</keyword>
<dbReference type="Proteomes" id="UP001215598">
    <property type="component" value="Unassembled WGS sequence"/>
</dbReference>
<name>A0AAD7GXE8_9AGAR</name>
<gene>
    <name evidence="2" type="ORF">B0H16DRAFT_1481599</name>
</gene>
<feature type="region of interest" description="Disordered" evidence="1">
    <location>
        <begin position="102"/>
        <end position="132"/>
    </location>
</feature>
<comment type="caution">
    <text evidence="2">The sequence shown here is derived from an EMBL/GenBank/DDBJ whole genome shotgun (WGS) entry which is preliminary data.</text>
</comment>
<evidence type="ECO:0000256" key="1">
    <source>
        <dbReference type="SAM" id="MobiDB-lite"/>
    </source>
</evidence>
<evidence type="ECO:0000313" key="2">
    <source>
        <dbReference type="EMBL" id="KAJ7707248.1"/>
    </source>
</evidence>
<sequence>MPRGLAAEEWLVNFRRGADVGLGPEIQHDRGSDTPACLISTVGPGGPAAQEWLANLGPVAPVRNINKEDECSRMESMGAEEVDHQGRADECFHTKYIGTKDEGQQEGFQESPAELHRAGVKQQQKLKFRHKQ</sequence>
<dbReference type="EMBL" id="JARKIB010000444">
    <property type="protein sequence ID" value="KAJ7707248.1"/>
    <property type="molecule type" value="Genomic_DNA"/>
</dbReference>